<feature type="domain" description="FAD/NAD(P)-binding" evidence="4">
    <location>
        <begin position="18"/>
        <end position="305"/>
    </location>
</feature>
<protein>
    <recommendedName>
        <fullName evidence="1">Thioredoxin reductase</fullName>
    </recommendedName>
</protein>
<dbReference type="PRINTS" id="PR00469">
    <property type="entry name" value="PNDRDTASEII"/>
</dbReference>
<evidence type="ECO:0000313" key="5">
    <source>
        <dbReference type="EMBL" id="MCW1934945.1"/>
    </source>
</evidence>
<dbReference type="InterPro" id="IPR023753">
    <property type="entry name" value="FAD/NAD-binding_dom"/>
</dbReference>
<dbReference type="InterPro" id="IPR036188">
    <property type="entry name" value="FAD/NAD-bd_sf"/>
</dbReference>
<evidence type="ECO:0000256" key="2">
    <source>
        <dbReference type="ARBA" id="ARBA00022630"/>
    </source>
</evidence>
<dbReference type="EMBL" id="JAPDFL010000002">
    <property type="protein sequence ID" value="MCW1934945.1"/>
    <property type="molecule type" value="Genomic_DNA"/>
</dbReference>
<keyword evidence="2" id="KW-0285">Flavoprotein</keyword>
<dbReference type="Proteomes" id="UP001208938">
    <property type="component" value="Unassembled WGS sequence"/>
</dbReference>
<accession>A0ABT3H5D0</accession>
<proteinExistence type="predicted"/>
<dbReference type="InterPro" id="IPR050097">
    <property type="entry name" value="Ferredoxin-NADP_redctase_2"/>
</dbReference>
<evidence type="ECO:0000256" key="1">
    <source>
        <dbReference type="ARBA" id="ARBA00018719"/>
    </source>
</evidence>
<evidence type="ECO:0000259" key="4">
    <source>
        <dbReference type="Pfam" id="PF07992"/>
    </source>
</evidence>
<dbReference type="PRINTS" id="PR00368">
    <property type="entry name" value="FADPNR"/>
</dbReference>
<dbReference type="RefSeq" id="WP_264507830.1">
    <property type="nucleotide sequence ID" value="NZ_JAPDFL010000002.1"/>
</dbReference>
<keyword evidence="6" id="KW-1185">Reference proteome</keyword>
<dbReference type="SUPFAM" id="SSF51905">
    <property type="entry name" value="FAD/NAD(P)-binding domain"/>
    <property type="match status" value="1"/>
</dbReference>
<reference evidence="5 6" key="1">
    <citation type="submission" date="2022-10" db="EMBL/GenBank/DDBJ databases">
        <title>Pararhodobacter sp. nov., isolated from marine algae.</title>
        <authorList>
            <person name="Choi B.J."/>
            <person name="Kim J.M."/>
            <person name="Lee J.K."/>
            <person name="Choi D.G."/>
            <person name="Jeon C.O."/>
        </authorList>
    </citation>
    <scope>NUCLEOTIDE SEQUENCE [LARGE SCALE GENOMIC DNA]</scope>
    <source>
        <strain evidence="5 6">ZQ420</strain>
    </source>
</reference>
<name>A0ABT3H5D0_9RHOB</name>
<dbReference type="PANTHER" id="PTHR48105">
    <property type="entry name" value="THIOREDOXIN REDUCTASE 1-RELATED-RELATED"/>
    <property type="match status" value="1"/>
</dbReference>
<gene>
    <name evidence="5" type="ORF">OKW52_22500</name>
</gene>
<organism evidence="5 6">
    <name type="scientific">Pararhodobacter zhoushanensis</name>
    <dbReference type="NCBI Taxonomy" id="2479545"/>
    <lineage>
        <taxon>Bacteria</taxon>
        <taxon>Pseudomonadati</taxon>
        <taxon>Pseudomonadota</taxon>
        <taxon>Alphaproteobacteria</taxon>
        <taxon>Rhodobacterales</taxon>
        <taxon>Paracoccaceae</taxon>
        <taxon>Pararhodobacter</taxon>
    </lineage>
</organism>
<comment type="caution">
    <text evidence="5">The sequence shown here is derived from an EMBL/GenBank/DDBJ whole genome shotgun (WGS) entry which is preliminary data.</text>
</comment>
<sequence>MTRSASTRGAEPMTQADHDIIVIGAGTAGLTAARVAAEARARVLVIERLSAGGQVSTIDRIVNFPGQDEIGGFELGPMLQEDAEDAGAALALAEVTGLTRDGEFWRVATSEGDHTADAVIIACGSTRKPLGVPGEEAYTGRGVSHCASCDGGFFRNQTVVVAGGGDSALDEALVLAPVVGRVLLVHRGTGFDATQGQAERITACDTIEVLWNTTVTAVLGDETGMTGVTLHNAAQGTEQTQSANGLFVYTGLQPNTAFLEGIADRDAAGRLMVTATLQTTAPALYAAGDLRVGSIGMLSEAVTDGQRAARSALDGLHQRKTAG</sequence>
<dbReference type="Pfam" id="PF07992">
    <property type="entry name" value="Pyr_redox_2"/>
    <property type="match status" value="1"/>
</dbReference>
<keyword evidence="3" id="KW-0560">Oxidoreductase</keyword>
<evidence type="ECO:0000256" key="3">
    <source>
        <dbReference type="ARBA" id="ARBA00023002"/>
    </source>
</evidence>
<evidence type="ECO:0000313" key="6">
    <source>
        <dbReference type="Proteomes" id="UP001208938"/>
    </source>
</evidence>
<dbReference type="Gene3D" id="3.50.50.60">
    <property type="entry name" value="FAD/NAD(P)-binding domain"/>
    <property type="match status" value="2"/>
</dbReference>